<feature type="region of interest" description="Disordered" evidence="1">
    <location>
        <begin position="148"/>
        <end position="266"/>
    </location>
</feature>
<feature type="region of interest" description="Disordered" evidence="1">
    <location>
        <begin position="106"/>
        <end position="134"/>
    </location>
</feature>
<dbReference type="AlphaFoldDB" id="A0A1E7FJA2"/>
<dbReference type="EMBL" id="KV784356">
    <property type="protein sequence ID" value="OEU18228.1"/>
    <property type="molecule type" value="Genomic_DNA"/>
</dbReference>
<protein>
    <submittedName>
        <fullName evidence="2">Uncharacterized protein</fullName>
    </submittedName>
</protein>
<reference evidence="2 3" key="1">
    <citation type="submission" date="2016-09" db="EMBL/GenBank/DDBJ databases">
        <title>Extensive genetic diversity and differential bi-allelic expression allows diatom success in the polar Southern Ocean.</title>
        <authorList>
            <consortium name="DOE Joint Genome Institute"/>
            <person name="Mock T."/>
            <person name="Otillar R.P."/>
            <person name="Strauss J."/>
            <person name="Dupont C."/>
            <person name="Frickenhaus S."/>
            <person name="Maumus F."/>
            <person name="Mcmullan M."/>
            <person name="Sanges R."/>
            <person name="Schmutz J."/>
            <person name="Toseland A."/>
            <person name="Valas R."/>
            <person name="Veluchamy A."/>
            <person name="Ward B.J."/>
            <person name="Allen A."/>
            <person name="Barry K."/>
            <person name="Falciatore A."/>
            <person name="Ferrante M."/>
            <person name="Fortunato A.E."/>
            <person name="Gloeckner G."/>
            <person name="Gruber A."/>
            <person name="Hipkin R."/>
            <person name="Janech M."/>
            <person name="Kroth P."/>
            <person name="Leese F."/>
            <person name="Lindquist E."/>
            <person name="Lyon B.R."/>
            <person name="Martin J."/>
            <person name="Mayer C."/>
            <person name="Parker M."/>
            <person name="Quesneville H."/>
            <person name="Raymond J."/>
            <person name="Uhlig C."/>
            <person name="Valentin K.U."/>
            <person name="Worden A.Z."/>
            <person name="Armbrust E.V."/>
            <person name="Bowler C."/>
            <person name="Green B."/>
            <person name="Moulton V."/>
            <person name="Van Oosterhout C."/>
            <person name="Grigoriev I."/>
        </authorList>
    </citation>
    <scope>NUCLEOTIDE SEQUENCE [LARGE SCALE GENOMIC DNA]</scope>
    <source>
        <strain evidence="2 3">CCMP1102</strain>
    </source>
</reference>
<name>A0A1E7FJA2_9STRA</name>
<proteinExistence type="predicted"/>
<evidence type="ECO:0000256" key="1">
    <source>
        <dbReference type="SAM" id="MobiDB-lite"/>
    </source>
</evidence>
<evidence type="ECO:0000313" key="2">
    <source>
        <dbReference type="EMBL" id="OEU18228.1"/>
    </source>
</evidence>
<dbReference type="InParanoid" id="A0A1E7FJA2"/>
<gene>
    <name evidence="2" type="ORF">FRACYDRAFT_236499</name>
</gene>
<feature type="compositionally biased region" description="Low complexity" evidence="1">
    <location>
        <begin position="167"/>
        <end position="183"/>
    </location>
</feature>
<keyword evidence="3" id="KW-1185">Reference proteome</keyword>
<dbReference type="Proteomes" id="UP000095751">
    <property type="component" value="Unassembled WGS sequence"/>
</dbReference>
<dbReference type="KEGG" id="fcy:FRACYDRAFT_236499"/>
<accession>A0A1E7FJA2</accession>
<evidence type="ECO:0000313" key="3">
    <source>
        <dbReference type="Proteomes" id="UP000095751"/>
    </source>
</evidence>
<organism evidence="2 3">
    <name type="scientific">Fragilariopsis cylindrus CCMP1102</name>
    <dbReference type="NCBI Taxonomy" id="635003"/>
    <lineage>
        <taxon>Eukaryota</taxon>
        <taxon>Sar</taxon>
        <taxon>Stramenopiles</taxon>
        <taxon>Ochrophyta</taxon>
        <taxon>Bacillariophyta</taxon>
        <taxon>Bacillariophyceae</taxon>
        <taxon>Bacillariophycidae</taxon>
        <taxon>Bacillariales</taxon>
        <taxon>Bacillariaceae</taxon>
        <taxon>Fragilariopsis</taxon>
    </lineage>
</organism>
<feature type="compositionally biased region" description="Low complexity" evidence="1">
    <location>
        <begin position="220"/>
        <end position="242"/>
    </location>
</feature>
<sequence>MSNKMVCQTNTTFRSLHLPMSLFTISEDANHNYSSSSTSTSTIYQAFESPLSLSLSPVFRSSNNTNPLCFREEDDDKDDQDEYDRISNSHAIVVAALNIVKETNTMTHEESEEEEYEQHLAACPHNSSSSSSSSSRWEAACTTCASERNSSFKMPSPSISRRRTRRNSMPLRRVSLSSSRSSSGVDRPPTCPVRRGRSGRTRNFEPVAASVSRKRIRRNSIPSRCVSLSSSSSSRSSVVDRPPTCPIRRDSSHKTRNFKPVAASVA</sequence>